<dbReference type="RefSeq" id="WP_311595693.1">
    <property type="nucleotide sequence ID" value="NZ_JAVREM010000003.1"/>
</dbReference>
<evidence type="ECO:0000313" key="2">
    <source>
        <dbReference type="EMBL" id="MDT0317589.1"/>
    </source>
</evidence>
<evidence type="ECO:0008006" key="4">
    <source>
        <dbReference type="Google" id="ProtNLM"/>
    </source>
</evidence>
<name>A0ABU2LJ35_9ACTN</name>
<feature type="region of interest" description="Disordered" evidence="1">
    <location>
        <begin position="1"/>
        <end position="21"/>
    </location>
</feature>
<comment type="caution">
    <text evidence="2">The sequence shown here is derived from an EMBL/GenBank/DDBJ whole genome shotgun (WGS) entry which is preliminary data.</text>
</comment>
<evidence type="ECO:0000313" key="3">
    <source>
        <dbReference type="Proteomes" id="UP001183420"/>
    </source>
</evidence>
<keyword evidence="3" id="KW-1185">Reference proteome</keyword>
<organism evidence="2 3">
    <name type="scientific">Streptomyces millisiae</name>
    <dbReference type="NCBI Taxonomy" id="3075542"/>
    <lineage>
        <taxon>Bacteria</taxon>
        <taxon>Bacillati</taxon>
        <taxon>Actinomycetota</taxon>
        <taxon>Actinomycetes</taxon>
        <taxon>Kitasatosporales</taxon>
        <taxon>Streptomycetaceae</taxon>
        <taxon>Streptomyces</taxon>
    </lineage>
</organism>
<dbReference type="InterPro" id="IPR028978">
    <property type="entry name" value="Chorismate_lyase_/UTRA_dom_sf"/>
</dbReference>
<accession>A0ABU2LJ35</accession>
<sequence length="196" mass="20803">MSGRAWAHHRTGPPPGAFDVAPDADPTPAIARFASPLTRILLSSEGLTTTLLAALTAVRPRLRPVHQGRLPAAEAAPGAAELLRAGARTEVLTRHSLSLGHQDRALSVNHVVIRLDLLPRLAERLSVSALPLGAVLWAMGTGHRRTVLAAGHRAWPHDPEVGPGCFKTYVLWHDDEPLAAVTETFNPAVVPAATGE</sequence>
<protein>
    <recommendedName>
        <fullName evidence="4">Chorismate lyase</fullName>
    </recommendedName>
</protein>
<feature type="compositionally biased region" description="Basic residues" evidence="1">
    <location>
        <begin position="1"/>
        <end position="11"/>
    </location>
</feature>
<dbReference type="Gene3D" id="3.40.1410.10">
    <property type="entry name" value="Chorismate lyase-like"/>
    <property type="match status" value="1"/>
</dbReference>
<gene>
    <name evidence="2" type="ORF">RNC47_04450</name>
</gene>
<dbReference type="SUPFAM" id="SSF64288">
    <property type="entry name" value="Chorismate lyase-like"/>
    <property type="match status" value="1"/>
</dbReference>
<reference evidence="3" key="1">
    <citation type="submission" date="2023-07" db="EMBL/GenBank/DDBJ databases">
        <title>30 novel species of actinomycetes from the DSMZ collection.</title>
        <authorList>
            <person name="Nouioui I."/>
        </authorList>
    </citation>
    <scope>NUCLEOTIDE SEQUENCE [LARGE SCALE GENOMIC DNA]</scope>
    <source>
        <strain evidence="3">DSM 44918</strain>
    </source>
</reference>
<proteinExistence type="predicted"/>
<evidence type="ECO:0000256" key="1">
    <source>
        <dbReference type="SAM" id="MobiDB-lite"/>
    </source>
</evidence>
<dbReference type="Proteomes" id="UP001183420">
    <property type="component" value="Unassembled WGS sequence"/>
</dbReference>
<dbReference type="EMBL" id="JAVREM010000003">
    <property type="protein sequence ID" value="MDT0317589.1"/>
    <property type="molecule type" value="Genomic_DNA"/>
</dbReference>